<evidence type="ECO:0000256" key="7">
    <source>
        <dbReference type="HAMAP-Rule" id="MF_01201"/>
    </source>
</evidence>
<feature type="modified residue" description="N6-(pyridoxal phosphate)lysine" evidence="7 8">
    <location>
        <position position="47"/>
    </location>
</feature>
<dbReference type="AlphaFoldDB" id="A0A399QTY3"/>
<dbReference type="PRINTS" id="PR00992">
    <property type="entry name" value="ALARACEMASE"/>
</dbReference>
<evidence type="ECO:0000313" key="11">
    <source>
        <dbReference type="EMBL" id="RIJ22263.1"/>
    </source>
</evidence>
<dbReference type="GO" id="GO:0030632">
    <property type="term" value="P:D-alanine biosynthetic process"/>
    <property type="evidence" value="ECO:0007669"/>
    <property type="project" value="UniProtKB-UniRule"/>
</dbReference>
<organism evidence="11 12">
    <name type="scientific">Henriciella barbarensis</name>
    <dbReference type="NCBI Taxonomy" id="86342"/>
    <lineage>
        <taxon>Bacteria</taxon>
        <taxon>Pseudomonadati</taxon>
        <taxon>Pseudomonadota</taxon>
        <taxon>Alphaproteobacteria</taxon>
        <taxon>Hyphomonadales</taxon>
        <taxon>Hyphomonadaceae</taxon>
        <taxon>Henriciella</taxon>
    </lineage>
</organism>
<feature type="active site" description="Proton acceptor; specific for D-alanine" evidence="7">
    <location>
        <position position="47"/>
    </location>
</feature>
<dbReference type="EMBL" id="QWGB01000007">
    <property type="protein sequence ID" value="RIJ22263.1"/>
    <property type="molecule type" value="Genomic_DNA"/>
</dbReference>
<dbReference type="InterPro" id="IPR001608">
    <property type="entry name" value="Ala_racemase_N"/>
</dbReference>
<dbReference type="InterPro" id="IPR029066">
    <property type="entry name" value="PLP-binding_barrel"/>
</dbReference>
<dbReference type="CDD" id="cd00430">
    <property type="entry name" value="PLPDE_III_AR"/>
    <property type="match status" value="1"/>
</dbReference>
<dbReference type="InterPro" id="IPR000821">
    <property type="entry name" value="Ala_racemase"/>
</dbReference>
<feature type="active site" description="Proton acceptor; specific for L-alanine" evidence="7">
    <location>
        <position position="261"/>
    </location>
</feature>
<dbReference type="Proteomes" id="UP000265431">
    <property type="component" value="Unassembled WGS sequence"/>
</dbReference>
<feature type="domain" description="Alanine racemase C-terminal" evidence="10">
    <location>
        <begin position="240"/>
        <end position="365"/>
    </location>
</feature>
<evidence type="ECO:0000256" key="2">
    <source>
        <dbReference type="ARBA" id="ARBA00001933"/>
    </source>
</evidence>
<dbReference type="Gene3D" id="2.40.37.10">
    <property type="entry name" value="Lyase, Ornithine Decarboxylase, Chain A, domain 1"/>
    <property type="match status" value="1"/>
</dbReference>
<dbReference type="InterPro" id="IPR011079">
    <property type="entry name" value="Ala_racemase_C"/>
</dbReference>
<dbReference type="InterPro" id="IPR020622">
    <property type="entry name" value="Ala_racemase_pyridoxalP-BS"/>
</dbReference>
<evidence type="ECO:0000256" key="9">
    <source>
        <dbReference type="PIRSR" id="PIRSR600821-52"/>
    </source>
</evidence>
<dbReference type="Pfam" id="PF00842">
    <property type="entry name" value="Ala_racemase_C"/>
    <property type="match status" value="1"/>
</dbReference>
<comment type="cofactor">
    <cofactor evidence="2 7 8">
        <name>pyridoxal 5'-phosphate</name>
        <dbReference type="ChEBI" id="CHEBI:597326"/>
    </cofactor>
</comment>
<dbReference type="HAMAP" id="MF_01201">
    <property type="entry name" value="Ala_racemase"/>
    <property type="match status" value="1"/>
</dbReference>
<evidence type="ECO:0000256" key="4">
    <source>
        <dbReference type="ARBA" id="ARBA00013089"/>
    </source>
</evidence>
<evidence type="ECO:0000256" key="6">
    <source>
        <dbReference type="ARBA" id="ARBA00023235"/>
    </source>
</evidence>
<evidence type="ECO:0000313" key="12">
    <source>
        <dbReference type="Proteomes" id="UP000265431"/>
    </source>
</evidence>
<dbReference type="PANTHER" id="PTHR30511">
    <property type="entry name" value="ALANINE RACEMASE"/>
    <property type="match status" value="1"/>
</dbReference>
<dbReference type="GO" id="GO:0008784">
    <property type="term" value="F:alanine racemase activity"/>
    <property type="evidence" value="ECO:0007669"/>
    <property type="project" value="UniProtKB-UniRule"/>
</dbReference>
<dbReference type="Pfam" id="PF01168">
    <property type="entry name" value="Ala_racemase_N"/>
    <property type="match status" value="1"/>
</dbReference>
<dbReference type="PROSITE" id="PS00395">
    <property type="entry name" value="ALANINE_RACEMASE"/>
    <property type="match status" value="1"/>
</dbReference>
<feature type="binding site" evidence="7 9">
    <location>
        <position position="309"/>
    </location>
    <ligand>
        <name>substrate</name>
    </ligand>
</feature>
<dbReference type="NCBIfam" id="TIGR00492">
    <property type="entry name" value="alr"/>
    <property type="match status" value="1"/>
</dbReference>
<dbReference type="PANTHER" id="PTHR30511:SF0">
    <property type="entry name" value="ALANINE RACEMASE, CATABOLIC-RELATED"/>
    <property type="match status" value="1"/>
</dbReference>
<dbReference type="SUPFAM" id="SSF50621">
    <property type="entry name" value="Alanine racemase C-terminal domain-like"/>
    <property type="match status" value="1"/>
</dbReference>
<feature type="binding site" evidence="7 9">
    <location>
        <position position="142"/>
    </location>
    <ligand>
        <name>substrate</name>
    </ligand>
</feature>
<protein>
    <recommendedName>
        <fullName evidence="4 7">Alanine racemase</fullName>
        <ecNumber evidence="4 7">5.1.1.1</ecNumber>
    </recommendedName>
</protein>
<keyword evidence="12" id="KW-1185">Reference proteome</keyword>
<dbReference type="InterPro" id="IPR009006">
    <property type="entry name" value="Ala_racemase/Decarboxylase_C"/>
</dbReference>
<comment type="catalytic activity">
    <reaction evidence="1 7">
        <text>L-alanine = D-alanine</text>
        <dbReference type="Rhea" id="RHEA:20249"/>
        <dbReference type="ChEBI" id="CHEBI:57416"/>
        <dbReference type="ChEBI" id="CHEBI:57972"/>
        <dbReference type="EC" id="5.1.1.1"/>
    </reaction>
</comment>
<evidence type="ECO:0000256" key="8">
    <source>
        <dbReference type="PIRSR" id="PIRSR600821-50"/>
    </source>
</evidence>
<comment type="function">
    <text evidence="7">Catalyzes the interconversion of L-alanine and D-alanine. May also act on other amino acids.</text>
</comment>
<proteinExistence type="inferred from homology"/>
<dbReference type="SUPFAM" id="SSF51419">
    <property type="entry name" value="PLP-binding barrel"/>
    <property type="match status" value="1"/>
</dbReference>
<sequence length="365" mass="38516">MPHGGAADYAASMSFSPRARVHLQNIVANWRTIASLVSQSEAGAVVKANAYGHGVAPVARALHAAGCKTFFVAYVDEGVELRNAIGAEATILAFNGAEPGDADLIRTHQITPVLNALPAIREWLKLSDTPSYAVHVDTGMNRLGVRMEDVPELEDLTASGPPVHVMSHLVDSDDRSRAINAEQLARFKDAASHFPHAHTSFANTGGCFMGQDYGFDIVRPGIGLYGGGPPLPDGIELKPGMTLEAPILTVQSVQPGETVGYGATYTFDTPRTLATVALGYGDGFLRAAGNKGIASLGGIVCPIVGRVSMDLITIDVTQAADLAMPGAFAQFIGAEILLEEQARRAGTVGYELVTGLGHRVRRIYD</sequence>
<dbReference type="GO" id="GO:0030170">
    <property type="term" value="F:pyridoxal phosphate binding"/>
    <property type="evidence" value="ECO:0007669"/>
    <property type="project" value="UniProtKB-UniRule"/>
</dbReference>
<evidence type="ECO:0000256" key="3">
    <source>
        <dbReference type="ARBA" id="ARBA00007880"/>
    </source>
</evidence>
<evidence type="ECO:0000256" key="1">
    <source>
        <dbReference type="ARBA" id="ARBA00000316"/>
    </source>
</evidence>
<comment type="caution">
    <text evidence="11">The sequence shown here is derived from an EMBL/GenBank/DDBJ whole genome shotgun (WGS) entry which is preliminary data.</text>
</comment>
<evidence type="ECO:0000256" key="5">
    <source>
        <dbReference type="ARBA" id="ARBA00022898"/>
    </source>
</evidence>
<gene>
    <name evidence="11" type="primary">alr</name>
    <name evidence="11" type="ORF">D1224_11955</name>
</gene>
<dbReference type="EC" id="5.1.1.1" evidence="4 7"/>
<evidence type="ECO:0000259" key="10">
    <source>
        <dbReference type="SMART" id="SM01005"/>
    </source>
</evidence>
<dbReference type="UniPathway" id="UPA00042">
    <property type="reaction ID" value="UER00497"/>
</dbReference>
<reference evidence="11 12" key="1">
    <citation type="submission" date="2018-08" db="EMBL/GenBank/DDBJ databases">
        <title>Henriciella mobilis sp. nov., isolated from seawater.</title>
        <authorList>
            <person name="Cheng H."/>
            <person name="Wu Y.-H."/>
            <person name="Xu X.-W."/>
            <person name="Guo L.-L."/>
        </authorList>
    </citation>
    <scope>NUCLEOTIDE SEQUENCE [LARGE SCALE GENOMIC DNA]</scope>
    <source>
        <strain evidence="11 12">CCUG66934</strain>
    </source>
</reference>
<dbReference type="Gene3D" id="3.20.20.10">
    <property type="entry name" value="Alanine racemase"/>
    <property type="match status" value="1"/>
</dbReference>
<keyword evidence="5 7" id="KW-0663">Pyridoxal phosphate</keyword>
<comment type="similarity">
    <text evidence="3 7">Belongs to the alanine racemase family.</text>
</comment>
<dbReference type="SMART" id="SM01005">
    <property type="entry name" value="Ala_racemase_C"/>
    <property type="match status" value="1"/>
</dbReference>
<dbReference type="GO" id="GO:0005829">
    <property type="term" value="C:cytosol"/>
    <property type="evidence" value="ECO:0007669"/>
    <property type="project" value="TreeGrafter"/>
</dbReference>
<name>A0A399QTY3_9PROT</name>
<accession>A0A399QTY3</accession>
<comment type="pathway">
    <text evidence="7">Amino-acid biosynthesis; D-alanine biosynthesis; D-alanine from L-alanine: step 1/1.</text>
</comment>
<keyword evidence="6 7" id="KW-0413">Isomerase</keyword>